<sequence>MNLPAESSDDISPHASLDLFSSDEEGSMVSVSSQPDALLNSCMLKIFHWVIWVVSFRQPTRISVVDNHRRTLPEHESIPPLSEITFVEVYLENGEIWKASHPSLLWTVIPSTAKRALIRLPDARKCLAFAAEHRMLHKQLGIVAPTQWKYVSLIESVPMHNCGEIFTIVAYGEGYPDAPKVFVVRLTKYGELRWRDYPRLLIHILGTVDDEIAYPPANFYAWDPTCHKWSVLNPDEEFQPEDKVDFLLVRHKSNTRAPGLSRWLDHITAQVRHPAGPRYTVPVFNPFPWNEKDAQPPPPIGNPSALSAHYIRSTFHLKPRPETVTTHLQIQGAGDDDHDDGDHGDDGHGDDGHDDDGHDDDGHDGEGHDSAVTAVGNPASTLIVRRSKSLSVAASVVHDNTTQTIAAADIKPQSSSPTVLGPGPNPQKSPLRRSPRKHKAPENSPASAGKRAKKAKLMGV</sequence>
<evidence type="ECO:0000313" key="2">
    <source>
        <dbReference type="EMBL" id="VWO98003.1"/>
    </source>
</evidence>
<reference evidence="2" key="1">
    <citation type="submission" date="2019-10" db="EMBL/GenBank/DDBJ databases">
        <authorList>
            <person name="Nor Muhammad N."/>
        </authorList>
    </citation>
    <scope>NUCLEOTIDE SEQUENCE</scope>
</reference>
<evidence type="ECO:0000256" key="1">
    <source>
        <dbReference type="SAM" id="MobiDB-lite"/>
    </source>
</evidence>
<feature type="region of interest" description="Disordered" evidence="1">
    <location>
        <begin position="410"/>
        <end position="460"/>
    </location>
</feature>
<gene>
    <name evidence="2" type="primary">Q8Y0J2</name>
</gene>
<protein>
    <submittedName>
        <fullName evidence="2">Probable 3-oxoacyl-[acyl-carrier-protein] reductase oxidoreductase (EC)</fullName>
        <ecNumber evidence="2">1.1.1.100</ecNumber>
    </submittedName>
</protein>
<name>A0A5K1JYH0_9APHY</name>
<proteinExistence type="predicted"/>
<accession>A0A5K1JYH0</accession>
<dbReference type="EMBL" id="LR726667">
    <property type="protein sequence ID" value="VWO98003.1"/>
    <property type="molecule type" value="Genomic_DNA"/>
</dbReference>
<dbReference type="AlphaFoldDB" id="A0A5K1JYH0"/>
<feature type="compositionally biased region" description="Basic residues" evidence="1">
    <location>
        <begin position="430"/>
        <end position="439"/>
    </location>
</feature>
<dbReference type="GO" id="GO:0004316">
    <property type="term" value="F:3-oxoacyl-[acyl-carrier-protein] reductase (NADPH) activity"/>
    <property type="evidence" value="ECO:0007669"/>
    <property type="project" value="UniProtKB-EC"/>
</dbReference>
<feature type="compositionally biased region" description="Basic and acidic residues" evidence="1">
    <location>
        <begin position="360"/>
        <end position="369"/>
    </location>
</feature>
<feature type="region of interest" description="Disordered" evidence="1">
    <location>
        <begin position="324"/>
        <end position="375"/>
    </location>
</feature>
<keyword evidence="2" id="KW-0560">Oxidoreductase</keyword>
<feature type="compositionally biased region" description="Basic residues" evidence="1">
    <location>
        <begin position="450"/>
        <end position="460"/>
    </location>
</feature>
<organism evidence="2">
    <name type="scientific">Ganoderma boninense</name>
    <dbReference type="NCBI Taxonomy" id="34458"/>
    <lineage>
        <taxon>Eukaryota</taxon>
        <taxon>Fungi</taxon>
        <taxon>Dikarya</taxon>
        <taxon>Basidiomycota</taxon>
        <taxon>Agaricomycotina</taxon>
        <taxon>Agaricomycetes</taxon>
        <taxon>Polyporales</taxon>
        <taxon>Polyporaceae</taxon>
        <taxon>Ganoderma</taxon>
    </lineage>
</organism>
<dbReference type="EC" id="1.1.1.100" evidence="2"/>
<feature type="compositionally biased region" description="Basic and acidic residues" evidence="1">
    <location>
        <begin position="340"/>
        <end position="351"/>
    </location>
</feature>